<feature type="region of interest" description="Disordered" evidence="1">
    <location>
        <begin position="54"/>
        <end position="93"/>
    </location>
</feature>
<evidence type="ECO:0000313" key="4">
    <source>
        <dbReference type="Proteomes" id="UP000604825"/>
    </source>
</evidence>
<organism evidence="3 4">
    <name type="scientific">Miscanthus lutarioriparius</name>
    <dbReference type="NCBI Taxonomy" id="422564"/>
    <lineage>
        <taxon>Eukaryota</taxon>
        <taxon>Viridiplantae</taxon>
        <taxon>Streptophyta</taxon>
        <taxon>Embryophyta</taxon>
        <taxon>Tracheophyta</taxon>
        <taxon>Spermatophyta</taxon>
        <taxon>Magnoliopsida</taxon>
        <taxon>Liliopsida</taxon>
        <taxon>Poales</taxon>
        <taxon>Poaceae</taxon>
        <taxon>PACMAD clade</taxon>
        <taxon>Panicoideae</taxon>
        <taxon>Andropogonodae</taxon>
        <taxon>Andropogoneae</taxon>
        <taxon>Saccharinae</taxon>
        <taxon>Miscanthus</taxon>
    </lineage>
</organism>
<dbReference type="OrthoDB" id="540503at2759"/>
<dbReference type="Pfam" id="PF03407">
    <property type="entry name" value="Nucleotid_trans"/>
    <property type="match status" value="1"/>
</dbReference>
<dbReference type="InterPro" id="IPR044575">
    <property type="entry name" value="RAY1-like"/>
</dbReference>
<dbReference type="PANTHER" id="PTHR47483:SF1">
    <property type="entry name" value="BETA-ARABINOFURANOSYLTRANSFERASE RAY1"/>
    <property type="match status" value="1"/>
</dbReference>
<dbReference type="AlphaFoldDB" id="A0A811RMA0"/>
<keyword evidence="4" id="KW-1185">Reference proteome</keyword>
<feature type="domain" description="Nucleotide-diphospho-sugar transferase" evidence="2">
    <location>
        <begin position="449"/>
        <end position="669"/>
    </location>
</feature>
<gene>
    <name evidence="3" type="ORF">NCGR_LOCUS54882</name>
</gene>
<dbReference type="InterPro" id="IPR005069">
    <property type="entry name" value="Nucl-diP-sugar_transferase"/>
</dbReference>
<dbReference type="Proteomes" id="UP000604825">
    <property type="component" value="Unassembled WGS sequence"/>
</dbReference>
<evidence type="ECO:0000259" key="2">
    <source>
        <dbReference type="Pfam" id="PF03407"/>
    </source>
</evidence>
<name>A0A811RMA0_9POAL</name>
<feature type="compositionally biased region" description="Gly residues" evidence="1">
    <location>
        <begin position="64"/>
        <end position="73"/>
    </location>
</feature>
<proteinExistence type="predicted"/>
<protein>
    <recommendedName>
        <fullName evidence="2">Nucleotide-diphospho-sugar transferase domain-containing protein</fullName>
    </recommendedName>
</protein>
<feature type="region of interest" description="Disordered" evidence="1">
    <location>
        <begin position="1"/>
        <end position="20"/>
    </location>
</feature>
<dbReference type="GO" id="GO:0016757">
    <property type="term" value="F:glycosyltransferase activity"/>
    <property type="evidence" value="ECO:0007669"/>
    <property type="project" value="InterPro"/>
</dbReference>
<dbReference type="PANTHER" id="PTHR47483">
    <property type="entry name" value="BETA-ARABINOFURANOSYLTRANSFERASE RAY1"/>
    <property type="match status" value="1"/>
</dbReference>
<evidence type="ECO:0000256" key="1">
    <source>
        <dbReference type="SAM" id="MobiDB-lite"/>
    </source>
</evidence>
<evidence type="ECO:0000313" key="3">
    <source>
        <dbReference type="EMBL" id="CAD6271596.1"/>
    </source>
</evidence>
<comment type="caution">
    <text evidence="3">The sequence shown here is derived from an EMBL/GenBank/DDBJ whole genome shotgun (WGS) entry which is preliminary data.</text>
</comment>
<dbReference type="EMBL" id="CAJGYO010000016">
    <property type="protein sequence ID" value="CAD6271596.1"/>
    <property type="molecule type" value="Genomic_DNA"/>
</dbReference>
<accession>A0A811RMA0</accession>
<sequence length="709" mass="78845">MPLLPWHHRRAPPRRGRRRPLRGSVADLASCLAGCLLVAAAAVLCLSSLSSRARSRGHHEDGGSRGIVPGGSGATTPRVTIFSAPRPPPEGSPVRQELAVRSWLALPGNVSVVLLGAGPEAVALTARLGHRVTVDSAIDYAFTGTPFFHSMVARAQAAADTDICVLVDAEIVLLPEIVNALARFSKVDADWFLVSLSRNVTDFHYQLADNGSHLVQADGKEVSFKKEIPADKWASERSDRGLIVAWNNPSSILHEGVLPSFLYGRGIHNGWLAHEVLSSEMRLCFDATSLVLGLYPGSLSSMHDMTSSKNNRLPSGSWEYSVNRHLAAIYGSYCCRLPSRHFPMLHKVVKQSEDYMLSKVDELTLSNFFISKEGNAHGGDRLWKKQNISLSGYLHSYSPETTAPDLPYSLGMLLELVADKNRSVVLGVAGKSYRDMLMSWVCHLRHLRVNNFIVCALDHETYEFSILQGLPVFIDPLSPKNVSIDDCHFGTKCFQQVTKVKSRIVLEILRLGYNVLLSDVDVYWFGNPMPSLYSLGPATFGAQSDEYNETGPINLPRRLNSGFYFARSDNATIIAMEMIVKHATNSGLSEQPSFYDVLCGENGTNCISDDKCLEPNTNLTVVFLNWDLFPNGAYKGLWEKHDVRATCKELGCFIIHNNWINKRKKKLHRQMSSGLWDYDPSSRQCLQEWSDKSIFRMIGQFHLFEDTNS</sequence>
<reference evidence="3" key="1">
    <citation type="submission" date="2020-10" db="EMBL/GenBank/DDBJ databases">
        <authorList>
            <person name="Han B."/>
            <person name="Lu T."/>
            <person name="Zhao Q."/>
            <person name="Huang X."/>
            <person name="Zhao Y."/>
        </authorList>
    </citation>
    <scope>NUCLEOTIDE SEQUENCE</scope>
</reference>